<dbReference type="PANTHER" id="PTHR43798">
    <property type="entry name" value="MONOACYLGLYCEROL LIPASE"/>
    <property type="match status" value="1"/>
</dbReference>
<evidence type="ECO:0000313" key="3">
    <source>
        <dbReference type="EMBL" id="SDU11770.1"/>
    </source>
</evidence>
<protein>
    <submittedName>
        <fullName evidence="3">3-oxoadipate enol-lactonase</fullName>
    </submittedName>
</protein>
<dbReference type="OrthoDB" id="9780765at2"/>
<gene>
    <name evidence="3" type="ORF">SAMN05216296_1872</name>
</gene>
<feature type="domain" description="AB hydrolase-1" evidence="2">
    <location>
        <begin position="21"/>
        <end position="243"/>
    </location>
</feature>
<dbReference type="EMBL" id="LT629785">
    <property type="protein sequence ID" value="SDU11770.1"/>
    <property type="molecule type" value="Genomic_DNA"/>
</dbReference>
<dbReference type="GO" id="GO:0016787">
    <property type="term" value="F:hydrolase activity"/>
    <property type="evidence" value="ECO:0007669"/>
    <property type="project" value="UniProtKB-KW"/>
</dbReference>
<name>A0A1H2FWX1_9PSED</name>
<organism evidence="3 4">
    <name type="scientific">Pseudomonas pohangensis</name>
    <dbReference type="NCBI Taxonomy" id="364197"/>
    <lineage>
        <taxon>Bacteria</taxon>
        <taxon>Pseudomonadati</taxon>
        <taxon>Pseudomonadota</taxon>
        <taxon>Gammaproteobacteria</taxon>
        <taxon>Pseudomonadales</taxon>
        <taxon>Pseudomonadaceae</taxon>
        <taxon>Pseudomonas</taxon>
    </lineage>
</organism>
<evidence type="ECO:0000256" key="1">
    <source>
        <dbReference type="ARBA" id="ARBA00022801"/>
    </source>
</evidence>
<keyword evidence="4" id="KW-1185">Reference proteome</keyword>
<evidence type="ECO:0000259" key="2">
    <source>
        <dbReference type="Pfam" id="PF00561"/>
    </source>
</evidence>
<dbReference type="SUPFAM" id="SSF53474">
    <property type="entry name" value="alpha/beta-Hydrolases"/>
    <property type="match status" value="1"/>
</dbReference>
<evidence type="ECO:0000313" key="4">
    <source>
        <dbReference type="Proteomes" id="UP000243232"/>
    </source>
</evidence>
<dbReference type="PANTHER" id="PTHR43798:SF31">
    <property type="entry name" value="AB HYDROLASE SUPERFAMILY PROTEIN YCLE"/>
    <property type="match status" value="1"/>
</dbReference>
<keyword evidence="1" id="KW-0378">Hydrolase</keyword>
<dbReference type="GO" id="GO:0016020">
    <property type="term" value="C:membrane"/>
    <property type="evidence" value="ECO:0007669"/>
    <property type="project" value="TreeGrafter"/>
</dbReference>
<reference evidence="4" key="1">
    <citation type="submission" date="2016-10" db="EMBL/GenBank/DDBJ databases">
        <authorList>
            <person name="Varghese N."/>
            <person name="Submissions S."/>
        </authorList>
    </citation>
    <scope>NUCLEOTIDE SEQUENCE [LARGE SCALE GENOMIC DNA]</scope>
    <source>
        <strain evidence="4">DSM 17875</strain>
    </source>
</reference>
<dbReference type="InterPro" id="IPR050266">
    <property type="entry name" value="AB_hydrolase_sf"/>
</dbReference>
<dbReference type="AlphaFoldDB" id="A0A1H2FWX1"/>
<dbReference type="Gene3D" id="3.40.50.1820">
    <property type="entry name" value="alpha/beta hydrolase"/>
    <property type="match status" value="1"/>
</dbReference>
<dbReference type="PRINTS" id="PR00111">
    <property type="entry name" value="ABHYDROLASE"/>
</dbReference>
<accession>A0A1H2FWX1</accession>
<dbReference type="RefSeq" id="WP_090194425.1">
    <property type="nucleotide sequence ID" value="NZ_LT629785.1"/>
</dbReference>
<dbReference type="InterPro" id="IPR000073">
    <property type="entry name" value="AB_hydrolase_1"/>
</dbReference>
<dbReference type="Proteomes" id="UP000243232">
    <property type="component" value="Chromosome I"/>
</dbReference>
<sequence>MSHFRHGNCNLHYEEYGQGSPVVLLHGLGSSMQDWEHQKEALAAGHKLILLDLRGHGRSDRPKGKYSIAGFADDVLALLDHLQLDKVHLVGISMGGMIAFQIAVDQPQRLLSLTIVNSSPEVRVNSLDSALQLGKRWLFSRLLSMHSIGNMISQLLFPKPEQAALREQVVERWRLNDKQAYLASLDAIIGWGVRDRLDRITCRTLVISADQDYTPVAQKQAYVDEISRAQLLVIADSHHATPIDQPQQFNQALLAFIDKPTGKPDQPTTKEQ</sequence>
<dbReference type="STRING" id="364197.SAMN05216296_1872"/>
<dbReference type="Pfam" id="PF00561">
    <property type="entry name" value="Abhydrolase_1"/>
    <property type="match status" value="1"/>
</dbReference>
<proteinExistence type="predicted"/>
<dbReference type="InterPro" id="IPR029058">
    <property type="entry name" value="AB_hydrolase_fold"/>
</dbReference>